<keyword evidence="2" id="KW-1185">Reference proteome</keyword>
<gene>
    <name evidence="1" type="ORF">BaRGS_00017128</name>
</gene>
<reference evidence="1 2" key="1">
    <citation type="journal article" date="2023" name="Sci. Data">
        <title>Genome assembly of the Korean intertidal mud-creeper Batillaria attramentaria.</title>
        <authorList>
            <person name="Patra A.K."/>
            <person name="Ho P.T."/>
            <person name="Jun S."/>
            <person name="Lee S.J."/>
            <person name="Kim Y."/>
            <person name="Won Y.J."/>
        </authorList>
    </citation>
    <scope>NUCLEOTIDE SEQUENCE [LARGE SCALE GENOMIC DNA]</scope>
    <source>
        <strain evidence="1">Wonlab-2016</strain>
    </source>
</reference>
<dbReference type="Proteomes" id="UP001519460">
    <property type="component" value="Unassembled WGS sequence"/>
</dbReference>
<name>A0ABD0KWX8_9CAEN</name>
<sequence length="177" mass="19261">MITLLVLMSDDITQLVLMSDDITQLVLMSDDITLLVLMSDDITLLVLTSDDITLLSDDITLLVQMSDGIILLADDITLLSDDITSYLTMLQHTDSVIDFEPSPPKAATLTLVLVQLGAVEFLPFARPERGPRGAPQTQLPVIGREEISACDHCTVCPSSCCALSMGDISDVLWPWVL</sequence>
<proteinExistence type="predicted"/>
<comment type="caution">
    <text evidence="1">The sequence shown here is derived from an EMBL/GenBank/DDBJ whole genome shotgun (WGS) entry which is preliminary data.</text>
</comment>
<dbReference type="AlphaFoldDB" id="A0ABD0KWX8"/>
<protein>
    <submittedName>
        <fullName evidence="1">Uncharacterized protein</fullName>
    </submittedName>
</protein>
<evidence type="ECO:0000313" key="2">
    <source>
        <dbReference type="Proteomes" id="UP001519460"/>
    </source>
</evidence>
<evidence type="ECO:0000313" key="1">
    <source>
        <dbReference type="EMBL" id="KAK7491675.1"/>
    </source>
</evidence>
<accession>A0ABD0KWX8</accession>
<dbReference type="EMBL" id="JACVVK020000112">
    <property type="protein sequence ID" value="KAK7491675.1"/>
    <property type="molecule type" value="Genomic_DNA"/>
</dbReference>
<organism evidence="1 2">
    <name type="scientific">Batillaria attramentaria</name>
    <dbReference type="NCBI Taxonomy" id="370345"/>
    <lineage>
        <taxon>Eukaryota</taxon>
        <taxon>Metazoa</taxon>
        <taxon>Spiralia</taxon>
        <taxon>Lophotrochozoa</taxon>
        <taxon>Mollusca</taxon>
        <taxon>Gastropoda</taxon>
        <taxon>Caenogastropoda</taxon>
        <taxon>Sorbeoconcha</taxon>
        <taxon>Cerithioidea</taxon>
        <taxon>Batillariidae</taxon>
        <taxon>Batillaria</taxon>
    </lineage>
</organism>